<evidence type="ECO:0000259" key="10">
    <source>
        <dbReference type="PROSITE" id="PS50011"/>
    </source>
</evidence>
<sequence>MSSTLTGRPRNGSSVSALGNAQDYENLVLVGQGSFGTVYVADRISTQTQVAVKKVDMVAAAHASQSREEVNAFMDRMEVALELFKDVSADPHPNIVQYIDSFVDPKTSDLFIVMDYVKGIDMSQIIKLRREDPSTLSMRRIVNYSRQLVNALVHIHGMKPMVVHRDIKPENILVDDVGIIKMVDFGLARSIKPESLAITYCGSPLYMSPEIFRAEPYDEKTDIWSLGCMLYELVSGNHPFEAKNLADLTHQLQTASYKPLREERVGPLAPLINSMLRRNPRERPSAVDILQCPPFVELPQTPFEETRALVAQKLELETELANKSMRLGEVISRLHHIAQGGDLELKAVVGEHGAESPFFDYPRAISCQIGLVEGPIGPAPIPGLPLAQVVREERAPGGPCVEIIRIVSETIRLRLGVINLSKVVVSLEDIAYLKQSSSALGRLVTIRLGKVAPGCAAALGDWFLNLPFPDDCRKLDIADIFHTEDEVKLLAKVLHKLPAMQSLKLSDMPLATMPAATEALFLALDDKRFLKSLKLIRCQMGLSDVLMQFMSLSPNLPSLQKLVMLDNGLMDQHVQIISTLSSYHDRMTSFDLARNSFTSLGNMALKTIKCVTLTHGKSKSKLDKAAAKAAALANDQSADMTSMA</sequence>
<keyword evidence="5" id="KW-0418">Kinase</keyword>
<comment type="catalytic activity">
    <reaction evidence="8">
        <text>L-seryl-[protein] + ATP = O-phospho-L-seryl-[protein] + ADP + H(+)</text>
        <dbReference type="Rhea" id="RHEA:17989"/>
        <dbReference type="Rhea" id="RHEA-COMP:9863"/>
        <dbReference type="Rhea" id="RHEA-COMP:11604"/>
        <dbReference type="ChEBI" id="CHEBI:15378"/>
        <dbReference type="ChEBI" id="CHEBI:29999"/>
        <dbReference type="ChEBI" id="CHEBI:30616"/>
        <dbReference type="ChEBI" id="CHEBI:83421"/>
        <dbReference type="ChEBI" id="CHEBI:456216"/>
        <dbReference type="EC" id="2.7.11.1"/>
    </reaction>
</comment>
<dbReference type="PROSITE" id="PS00107">
    <property type="entry name" value="PROTEIN_KINASE_ATP"/>
    <property type="match status" value="1"/>
</dbReference>
<dbReference type="InterPro" id="IPR008271">
    <property type="entry name" value="Ser/Thr_kinase_AS"/>
</dbReference>
<evidence type="ECO:0000256" key="2">
    <source>
        <dbReference type="ARBA" id="ARBA00022527"/>
    </source>
</evidence>
<feature type="domain" description="Protein kinase" evidence="10">
    <location>
        <begin position="24"/>
        <end position="296"/>
    </location>
</feature>
<evidence type="ECO:0000256" key="8">
    <source>
        <dbReference type="ARBA" id="ARBA00048679"/>
    </source>
</evidence>
<dbReference type="InterPro" id="IPR000719">
    <property type="entry name" value="Prot_kinase_dom"/>
</dbReference>
<evidence type="ECO:0000313" key="12">
    <source>
        <dbReference type="Proteomes" id="UP000265618"/>
    </source>
</evidence>
<dbReference type="InterPro" id="IPR011009">
    <property type="entry name" value="Kinase-like_dom_sf"/>
</dbReference>
<evidence type="ECO:0000256" key="4">
    <source>
        <dbReference type="ARBA" id="ARBA00022741"/>
    </source>
</evidence>
<dbReference type="SUPFAM" id="SSF52047">
    <property type="entry name" value="RNI-like"/>
    <property type="match status" value="1"/>
</dbReference>
<dbReference type="EMBL" id="BDIP01002586">
    <property type="protein sequence ID" value="GIQ86519.1"/>
    <property type="molecule type" value="Genomic_DNA"/>
</dbReference>
<evidence type="ECO:0000256" key="9">
    <source>
        <dbReference type="PROSITE-ProRule" id="PRU10141"/>
    </source>
</evidence>
<evidence type="ECO:0000256" key="7">
    <source>
        <dbReference type="ARBA" id="ARBA00047899"/>
    </source>
</evidence>
<dbReference type="Gene3D" id="1.10.510.10">
    <property type="entry name" value="Transferase(Phosphotransferase) domain 1"/>
    <property type="match status" value="1"/>
</dbReference>
<evidence type="ECO:0000256" key="6">
    <source>
        <dbReference type="ARBA" id="ARBA00022840"/>
    </source>
</evidence>
<evidence type="ECO:0000313" key="11">
    <source>
        <dbReference type="EMBL" id="GIQ86519.1"/>
    </source>
</evidence>
<dbReference type="EC" id="2.7.11.1" evidence="1"/>
<dbReference type="AlphaFoldDB" id="A0A9K3GJT7"/>
<dbReference type="InterPro" id="IPR051131">
    <property type="entry name" value="NEK_Ser/Thr_kinase_NIMA"/>
</dbReference>
<keyword evidence="3" id="KW-0808">Transferase</keyword>
<dbReference type="SUPFAM" id="SSF56112">
    <property type="entry name" value="Protein kinase-like (PK-like)"/>
    <property type="match status" value="1"/>
</dbReference>
<gene>
    <name evidence="11" type="ORF">KIPB_008390</name>
</gene>
<keyword evidence="2" id="KW-0723">Serine/threonine-protein kinase</keyword>
<dbReference type="GO" id="GO:0004674">
    <property type="term" value="F:protein serine/threonine kinase activity"/>
    <property type="evidence" value="ECO:0007669"/>
    <property type="project" value="UniProtKB-KW"/>
</dbReference>
<dbReference type="Proteomes" id="UP000265618">
    <property type="component" value="Unassembled WGS sequence"/>
</dbReference>
<feature type="binding site" evidence="9">
    <location>
        <position position="54"/>
    </location>
    <ligand>
        <name>ATP</name>
        <dbReference type="ChEBI" id="CHEBI:30616"/>
    </ligand>
</feature>
<dbReference type="InterPro" id="IPR017441">
    <property type="entry name" value="Protein_kinase_ATP_BS"/>
</dbReference>
<proteinExistence type="predicted"/>
<protein>
    <recommendedName>
        <fullName evidence="1">non-specific serine/threonine protein kinase</fullName>
        <ecNumber evidence="1">2.7.11.1</ecNumber>
    </recommendedName>
</protein>
<keyword evidence="6 9" id="KW-0067">ATP-binding</keyword>
<comment type="caution">
    <text evidence="11">The sequence shown here is derived from an EMBL/GenBank/DDBJ whole genome shotgun (WGS) entry which is preliminary data.</text>
</comment>
<evidence type="ECO:0000256" key="5">
    <source>
        <dbReference type="ARBA" id="ARBA00022777"/>
    </source>
</evidence>
<evidence type="ECO:0000256" key="1">
    <source>
        <dbReference type="ARBA" id="ARBA00012513"/>
    </source>
</evidence>
<dbReference type="PROSITE" id="PS00108">
    <property type="entry name" value="PROTEIN_KINASE_ST"/>
    <property type="match status" value="1"/>
</dbReference>
<dbReference type="Pfam" id="PF00069">
    <property type="entry name" value="Pkinase"/>
    <property type="match status" value="1"/>
</dbReference>
<comment type="catalytic activity">
    <reaction evidence="7">
        <text>L-threonyl-[protein] + ATP = O-phospho-L-threonyl-[protein] + ADP + H(+)</text>
        <dbReference type="Rhea" id="RHEA:46608"/>
        <dbReference type="Rhea" id="RHEA-COMP:11060"/>
        <dbReference type="Rhea" id="RHEA-COMP:11605"/>
        <dbReference type="ChEBI" id="CHEBI:15378"/>
        <dbReference type="ChEBI" id="CHEBI:30013"/>
        <dbReference type="ChEBI" id="CHEBI:30616"/>
        <dbReference type="ChEBI" id="CHEBI:61977"/>
        <dbReference type="ChEBI" id="CHEBI:456216"/>
        <dbReference type="EC" id="2.7.11.1"/>
    </reaction>
</comment>
<dbReference type="InterPro" id="IPR032675">
    <property type="entry name" value="LRR_dom_sf"/>
</dbReference>
<dbReference type="PROSITE" id="PS50011">
    <property type="entry name" value="PROTEIN_KINASE_DOM"/>
    <property type="match status" value="1"/>
</dbReference>
<dbReference type="OrthoDB" id="248923at2759"/>
<evidence type="ECO:0000256" key="3">
    <source>
        <dbReference type="ARBA" id="ARBA00022679"/>
    </source>
</evidence>
<dbReference type="PANTHER" id="PTHR44899">
    <property type="entry name" value="CAMK FAMILY PROTEIN KINASE"/>
    <property type="match status" value="1"/>
</dbReference>
<accession>A0A9K3GJT7</accession>
<dbReference type="GO" id="GO:0005524">
    <property type="term" value="F:ATP binding"/>
    <property type="evidence" value="ECO:0007669"/>
    <property type="project" value="UniProtKB-UniRule"/>
</dbReference>
<dbReference type="SMART" id="SM00220">
    <property type="entry name" value="S_TKc"/>
    <property type="match status" value="1"/>
</dbReference>
<dbReference type="PANTHER" id="PTHR44899:SF3">
    <property type="entry name" value="SERINE_THREONINE-PROTEIN KINASE NEK1"/>
    <property type="match status" value="1"/>
</dbReference>
<keyword evidence="12" id="KW-1185">Reference proteome</keyword>
<name>A0A9K3GJT7_9EUKA</name>
<reference evidence="11 12" key="1">
    <citation type="journal article" date="2018" name="PLoS ONE">
        <title>The draft genome of Kipferlia bialata reveals reductive genome evolution in fornicate parasites.</title>
        <authorList>
            <person name="Tanifuji G."/>
            <person name="Takabayashi S."/>
            <person name="Kume K."/>
            <person name="Takagi M."/>
            <person name="Nakayama T."/>
            <person name="Kamikawa R."/>
            <person name="Inagaki Y."/>
            <person name="Hashimoto T."/>
        </authorList>
    </citation>
    <scope>NUCLEOTIDE SEQUENCE [LARGE SCALE GENOMIC DNA]</scope>
    <source>
        <strain evidence="11">NY0173</strain>
    </source>
</reference>
<organism evidence="11 12">
    <name type="scientific">Kipferlia bialata</name>
    <dbReference type="NCBI Taxonomy" id="797122"/>
    <lineage>
        <taxon>Eukaryota</taxon>
        <taxon>Metamonada</taxon>
        <taxon>Carpediemonas-like organisms</taxon>
        <taxon>Kipferlia</taxon>
    </lineage>
</organism>
<keyword evidence="4 9" id="KW-0547">Nucleotide-binding</keyword>
<dbReference type="Gene3D" id="3.80.10.10">
    <property type="entry name" value="Ribonuclease Inhibitor"/>
    <property type="match status" value="1"/>
</dbReference>